<organism evidence="1 2">
    <name type="scientific">Megaselia scalaris</name>
    <name type="common">Humpbacked fly</name>
    <name type="synonym">Phora scalaris</name>
    <dbReference type="NCBI Taxonomy" id="36166"/>
    <lineage>
        <taxon>Eukaryota</taxon>
        <taxon>Metazoa</taxon>
        <taxon>Ecdysozoa</taxon>
        <taxon>Arthropoda</taxon>
        <taxon>Hexapoda</taxon>
        <taxon>Insecta</taxon>
        <taxon>Pterygota</taxon>
        <taxon>Neoptera</taxon>
        <taxon>Endopterygota</taxon>
        <taxon>Diptera</taxon>
        <taxon>Brachycera</taxon>
        <taxon>Muscomorpha</taxon>
        <taxon>Platypezoidea</taxon>
        <taxon>Phoridae</taxon>
        <taxon>Megaseliini</taxon>
        <taxon>Megaselia</taxon>
    </lineage>
</organism>
<name>T1GP22_MEGSC</name>
<protein>
    <submittedName>
        <fullName evidence="1">Uncharacterized protein</fullName>
    </submittedName>
</protein>
<evidence type="ECO:0000313" key="2">
    <source>
        <dbReference type="Proteomes" id="UP000015102"/>
    </source>
</evidence>
<reference evidence="2" key="1">
    <citation type="submission" date="2013-02" db="EMBL/GenBank/DDBJ databases">
        <authorList>
            <person name="Hughes D."/>
        </authorList>
    </citation>
    <scope>NUCLEOTIDE SEQUENCE</scope>
    <source>
        <strain>Durham</strain>
        <strain evidence="2">NC isolate 2 -- Noor lab</strain>
    </source>
</reference>
<dbReference type="EMBL" id="CAQQ02183549">
    <property type="status" value="NOT_ANNOTATED_CDS"/>
    <property type="molecule type" value="Genomic_DNA"/>
</dbReference>
<proteinExistence type="predicted"/>
<reference evidence="1" key="2">
    <citation type="submission" date="2015-06" db="UniProtKB">
        <authorList>
            <consortium name="EnsemblMetazoa"/>
        </authorList>
    </citation>
    <scope>IDENTIFICATION</scope>
</reference>
<dbReference type="EMBL" id="CAQQ02183548">
    <property type="status" value="NOT_ANNOTATED_CDS"/>
    <property type="molecule type" value="Genomic_DNA"/>
</dbReference>
<evidence type="ECO:0000313" key="1">
    <source>
        <dbReference type="EnsemblMetazoa" id="MESCA005338-PA"/>
    </source>
</evidence>
<dbReference type="EnsemblMetazoa" id="MESCA005338-RA">
    <property type="protein sequence ID" value="MESCA005338-PA"/>
    <property type="gene ID" value="MESCA005338"/>
</dbReference>
<dbReference type="HOGENOM" id="CLU_2944357_0_0_1"/>
<sequence length="60" mass="6597">MNTEIGTHSIHPIEVISSTLKRTKTPESSSCKRSVFCPFGGSEATDNLAWINPLPKVRLL</sequence>
<keyword evidence="2" id="KW-1185">Reference proteome</keyword>
<accession>T1GP22</accession>
<dbReference type="EMBL" id="CAQQ02183547">
    <property type="status" value="NOT_ANNOTATED_CDS"/>
    <property type="molecule type" value="Genomic_DNA"/>
</dbReference>
<dbReference type="Proteomes" id="UP000015102">
    <property type="component" value="Unassembled WGS sequence"/>
</dbReference>
<dbReference type="AlphaFoldDB" id="T1GP22"/>